<comment type="subcellular location">
    <subcellularLocation>
        <location evidence="1">Cell membrane</location>
        <topology evidence="1">Multi-pass membrane protein</topology>
    </subcellularLocation>
</comment>
<evidence type="ECO:0000313" key="7">
    <source>
        <dbReference type="EMBL" id="BCJ90856.1"/>
    </source>
</evidence>
<dbReference type="InterPro" id="IPR005495">
    <property type="entry name" value="LptG/LptF_permease"/>
</dbReference>
<dbReference type="GO" id="GO:0043190">
    <property type="term" value="C:ATP-binding cassette (ABC) transporter complex"/>
    <property type="evidence" value="ECO:0007669"/>
    <property type="project" value="InterPro"/>
</dbReference>
<dbReference type="GO" id="GO:0055085">
    <property type="term" value="P:transmembrane transport"/>
    <property type="evidence" value="ECO:0007669"/>
    <property type="project" value="InterPro"/>
</dbReference>
<gene>
    <name evidence="7" type="ORF">IZ6_15910</name>
</gene>
<keyword evidence="8" id="KW-1185">Reference proteome</keyword>
<evidence type="ECO:0000256" key="5">
    <source>
        <dbReference type="ARBA" id="ARBA00023136"/>
    </source>
</evidence>
<dbReference type="Pfam" id="PF03739">
    <property type="entry name" value="LptF_LptG"/>
    <property type="match status" value="1"/>
</dbReference>
<dbReference type="EMBL" id="AP023361">
    <property type="protein sequence ID" value="BCJ90856.1"/>
    <property type="molecule type" value="Genomic_DNA"/>
</dbReference>
<dbReference type="RefSeq" id="WP_222877455.1">
    <property type="nucleotide sequence ID" value="NZ_AP023361.1"/>
</dbReference>
<keyword evidence="5 6" id="KW-0472">Membrane</keyword>
<dbReference type="AlphaFoldDB" id="A0A6S6QN79"/>
<reference evidence="7 8" key="1">
    <citation type="submission" date="2020-08" db="EMBL/GenBank/DDBJ databases">
        <title>Genome sequence of Rhizobiales bacterium strain IZ6.</title>
        <authorList>
            <person name="Nakai R."/>
            <person name="Naganuma T."/>
        </authorList>
    </citation>
    <scope>NUCLEOTIDE SEQUENCE [LARGE SCALE GENOMIC DNA]</scope>
    <source>
        <strain evidence="7 8">IZ6</strain>
    </source>
</reference>
<keyword evidence="3 6" id="KW-0812">Transmembrane</keyword>
<dbReference type="PANTHER" id="PTHR33529">
    <property type="entry name" value="SLR0882 PROTEIN-RELATED"/>
    <property type="match status" value="1"/>
</dbReference>
<evidence type="ECO:0000313" key="8">
    <source>
        <dbReference type="Proteomes" id="UP000515317"/>
    </source>
</evidence>
<keyword evidence="2" id="KW-1003">Cell membrane</keyword>
<name>A0A6S6QN79_9HYPH</name>
<feature type="transmembrane region" description="Helical" evidence="6">
    <location>
        <begin position="305"/>
        <end position="327"/>
    </location>
</feature>
<evidence type="ECO:0000256" key="3">
    <source>
        <dbReference type="ARBA" id="ARBA00022692"/>
    </source>
</evidence>
<feature type="transmembrane region" description="Helical" evidence="6">
    <location>
        <begin position="333"/>
        <end position="354"/>
    </location>
</feature>
<dbReference type="InterPro" id="IPR030922">
    <property type="entry name" value="LptF"/>
</dbReference>
<feature type="transmembrane region" description="Helical" evidence="6">
    <location>
        <begin position="49"/>
        <end position="78"/>
    </location>
</feature>
<organism evidence="7 8">
    <name type="scientific">Terrihabitans soli</name>
    <dbReference type="NCBI Taxonomy" id="708113"/>
    <lineage>
        <taxon>Bacteria</taxon>
        <taxon>Pseudomonadati</taxon>
        <taxon>Pseudomonadota</taxon>
        <taxon>Alphaproteobacteria</taxon>
        <taxon>Hyphomicrobiales</taxon>
        <taxon>Terrihabitans</taxon>
    </lineage>
</organism>
<dbReference type="GO" id="GO:0015920">
    <property type="term" value="P:lipopolysaccharide transport"/>
    <property type="evidence" value="ECO:0007669"/>
    <property type="project" value="TreeGrafter"/>
</dbReference>
<evidence type="ECO:0000256" key="1">
    <source>
        <dbReference type="ARBA" id="ARBA00004651"/>
    </source>
</evidence>
<dbReference type="KEGG" id="tso:IZ6_15910"/>
<accession>A0A6S6QN79</accession>
<evidence type="ECO:0000256" key="6">
    <source>
        <dbReference type="SAM" id="Phobius"/>
    </source>
</evidence>
<feature type="transmembrane region" description="Helical" evidence="6">
    <location>
        <begin position="99"/>
        <end position="122"/>
    </location>
</feature>
<dbReference type="PANTHER" id="PTHR33529:SF6">
    <property type="entry name" value="YJGP_YJGQ FAMILY PERMEASE"/>
    <property type="match status" value="1"/>
</dbReference>
<evidence type="ECO:0000256" key="4">
    <source>
        <dbReference type="ARBA" id="ARBA00022989"/>
    </source>
</evidence>
<protein>
    <submittedName>
        <fullName evidence="7">Permease</fullName>
    </submittedName>
</protein>
<proteinExistence type="predicted"/>
<feature type="transmembrane region" description="Helical" evidence="6">
    <location>
        <begin position="7"/>
        <end position="29"/>
    </location>
</feature>
<sequence>MGALERYILRSAATAFVASLCAVTAVVWLSQTLRKFDIITSSGQSFWTFLMVTLLGVPSFALLVAPLALFGAVVFTLNRLNNDSELAAISAAGFNPWQLLRPFLLLTIVVSLVVGALSLSAIPETLRVARELLTKIRTDVVVNILREGEFTELDKDLTIHIRRRDQGAALTGILIDDSRNAAENLVYTAERGQILRNDGGTFLVLEKGALQRKRKRDTEASLIVFDRYAFDLSPLTERDITISYRPRELYLSELWNPKPADERARKRLRAELHERLVNPLYPLAFMCIAFAALGRPHTTRQSRFASIVLAIIAIFALQVAGLGMVNLMKNQDWAILPLYGLPVAVSFICLAYALGRPSFMIRNMPRRPRQA</sequence>
<feature type="transmembrane region" description="Helical" evidence="6">
    <location>
        <begin position="276"/>
        <end position="293"/>
    </location>
</feature>
<dbReference type="Proteomes" id="UP000515317">
    <property type="component" value="Chromosome"/>
</dbReference>
<keyword evidence="4 6" id="KW-1133">Transmembrane helix</keyword>
<evidence type="ECO:0000256" key="2">
    <source>
        <dbReference type="ARBA" id="ARBA00022475"/>
    </source>
</evidence>
<dbReference type="NCBIfam" id="TIGR04407">
    <property type="entry name" value="LptF_YjgP"/>
    <property type="match status" value="1"/>
</dbReference>